<keyword evidence="1" id="KW-1133">Transmembrane helix</keyword>
<dbReference type="EMBL" id="BSSD01000003">
    <property type="protein sequence ID" value="GLW91606.1"/>
    <property type="molecule type" value="Genomic_DNA"/>
</dbReference>
<proteinExistence type="predicted"/>
<feature type="transmembrane region" description="Helical" evidence="1">
    <location>
        <begin position="12"/>
        <end position="41"/>
    </location>
</feature>
<dbReference type="RefSeq" id="WP_285610433.1">
    <property type="nucleotide sequence ID" value="NZ_BSSD01000003.1"/>
</dbReference>
<sequence length="115" mass="12374">MEESTTTRRAVTAWVAWAVGNAVLAFLAIIPLVTAFVLTYYVRAKVWGTVSAPFHEAEASVSVVIILVSGAAVGFGFVWLNRIARRRLGLHGALLWLVAITALLAPSALYIANHV</sequence>
<protein>
    <submittedName>
        <fullName evidence="2">Uncharacterized protein</fullName>
    </submittedName>
</protein>
<evidence type="ECO:0000256" key="1">
    <source>
        <dbReference type="SAM" id="Phobius"/>
    </source>
</evidence>
<feature type="transmembrane region" description="Helical" evidence="1">
    <location>
        <begin position="61"/>
        <end position="81"/>
    </location>
</feature>
<dbReference type="Proteomes" id="UP001165042">
    <property type="component" value="Unassembled WGS sequence"/>
</dbReference>
<accession>A0A9W6QIB1</accession>
<keyword evidence="1" id="KW-0812">Transmembrane</keyword>
<reference evidence="2" key="1">
    <citation type="submission" date="2023-02" db="EMBL/GenBank/DDBJ databases">
        <title>Actinokineospora globicatena NBRC 15670.</title>
        <authorList>
            <person name="Ichikawa N."/>
            <person name="Sato H."/>
            <person name="Tonouchi N."/>
        </authorList>
    </citation>
    <scope>NUCLEOTIDE SEQUENCE</scope>
    <source>
        <strain evidence="2">NBRC 15670</strain>
    </source>
</reference>
<gene>
    <name evidence="2" type="ORF">Aglo03_24220</name>
</gene>
<evidence type="ECO:0000313" key="3">
    <source>
        <dbReference type="Proteomes" id="UP001165042"/>
    </source>
</evidence>
<name>A0A9W6QIB1_9PSEU</name>
<feature type="transmembrane region" description="Helical" evidence="1">
    <location>
        <begin position="93"/>
        <end position="112"/>
    </location>
</feature>
<keyword evidence="3" id="KW-1185">Reference proteome</keyword>
<keyword evidence="1" id="KW-0472">Membrane</keyword>
<dbReference type="AlphaFoldDB" id="A0A9W6QIB1"/>
<comment type="caution">
    <text evidence="2">The sequence shown here is derived from an EMBL/GenBank/DDBJ whole genome shotgun (WGS) entry which is preliminary data.</text>
</comment>
<organism evidence="2 3">
    <name type="scientific">Actinokineospora globicatena</name>
    <dbReference type="NCBI Taxonomy" id="103729"/>
    <lineage>
        <taxon>Bacteria</taxon>
        <taxon>Bacillati</taxon>
        <taxon>Actinomycetota</taxon>
        <taxon>Actinomycetes</taxon>
        <taxon>Pseudonocardiales</taxon>
        <taxon>Pseudonocardiaceae</taxon>
        <taxon>Actinokineospora</taxon>
    </lineage>
</organism>
<evidence type="ECO:0000313" key="2">
    <source>
        <dbReference type="EMBL" id="GLW91606.1"/>
    </source>
</evidence>